<keyword evidence="3" id="KW-0812">Transmembrane</keyword>
<dbReference type="Proteomes" id="UP001178461">
    <property type="component" value="Chromosome 3"/>
</dbReference>
<name>A0AA35P2C5_9SAUR</name>
<dbReference type="InterPro" id="IPR002401">
    <property type="entry name" value="Cyt_P450_E_grp-I"/>
</dbReference>
<dbReference type="PANTHER" id="PTHR24299">
    <property type="entry name" value="CYTOCHROME P450 FAMILY 1"/>
    <property type="match status" value="1"/>
</dbReference>
<keyword evidence="3" id="KW-0472">Membrane</keyword>
<dbReference type="Gene3D" id="1.10.630.10">
    <property type="entry name" value="Cytochrome P450"/>
    <property type="match status" value="1"/>
</dbReference>
<dbReference type="SUPFAM" id="SSF48264">
    <property type="entry name" value="Cytochrome P450"/>
    <property type="match status" value="1"/>
</dbReference>
<organism evidence="4 5">
    <name type="scientific">Podarcis lilfordi</name>
    <name type="common">Lilford's wall lizard</name>
    <dbReference type="NCBI Taxonomy" id="74358"/>
    <lineage>
        <taxon>Eukaryota</taxon>
        <taxon>Metazoa</taxon>
        <taxon>Chordata</taxon>
        <taxon>Craniata</taxon>
        <taxon>Vertebrata</taxon>
        <taxon>Euteleostomi</taxon>
        <taxon>Lepidosauria</taxon>
        <taxon>Squamata</taxon>
        <taxon>Bifurcata</taxon>
        <taxon>Unidentata</taxon>
        <taxon>Episquamata</taxon>
        <taxon>Laterata</taxon>
        <taxon>Lacertibaenia</taxon>
        <taxon>Lacertidae</taxon>
        <taxon>Podarcis</taxon>
    </lineage>
</organism>
<protein>
    <submittedName>
        <fullName evidence="4">Cytochrome P450 2K6-like</fullName>
    </submittedName>
</protein>
<evidence type="ECO:0000256" key="1">
    <source>
        <dbReference type="ARBA" id="ARBA00010617"/>
    </source>
</evidence>
<dbReference type="GO" id="GO:0005506">
    <property type="term" value="F:iron ion binding"/>
    <property type="evidence" value="ECO:0007669"/>
    <property type="project" value="InterPro"/>
</dbReference>
<accession>A0AA35P2C5</accession>
<sequence>MDWTEQIPALFLLILTIIFILKWGSFWNRSSKNLPPGPTPLPLVGNLHMMDLKRPYRTMLKLSKEHGPIFRTQMGFQKMVVLTGYETVKEALVNQADAFAERPAIPIFEEYTRGFGEAFPSV</sequence>
<dbReference type="InterPro" id="IPR036396">
    <property type="entry name" value="Cyt_P450_sf"/>
</dbReference>
<dbReference type="GO" id="GO:0004497">
    <property type="term" value="F:monooxygenase activity"/>
    <property type="evidence" value="ECO:0007669"/>
    <property type="project" value="InterPro"/>
</dbReference>
<dbReference type="InterPro" id="IPR001128">
    <property type="entry name" value="Cyt_P450"/>
</dbReference>
<gene>
    <name evidence="4" type="ORF">PODLI_1B043525</name>
</gene>
<evidence type="ECO:0000313" key="5">
    <source>
        <dbReference type="Proteomes" id="UP001178461"/>
    </source>
</evidence>
<keyword evidence="5" id="KW-1185">Reference proteome</keyword>
<evidence type="ECO:0000313" key="4">
    <source>
        <dbReference type="EMBL" id="CAI5769147.1"/>
    </source>
</evidence>
<dbReference type="AlphaFoldDB" id="A0AA35P2C5"/>
<dbReference type="EMBL" id="OX395128">
    <property type="protein sequence ID" value="CAI5769147.1"/>
    <property type="molecule type" value="Genomic_DNA"/>
</dbReference>
<dbReference type="PRINTS" id="PR00463">
    <property type="entry name" value="EP450I"/>
</dbReference>
<comment type="similarity">
    <text evidence="1">Belongs to the cytochrome P450 family.</text>
</comment>
<evidence type="ECO:0000256" key="2">
    <source>
        <dbReference type="ARBA" id="ARBA00023004"/>
    </source>
</evidence>
<feature type="transmembrane region" description="Helical" evidence="3">
    <location>
        <begin position="6"/>
        <end position="24"/>
    </location>
</feature>
<dbReference type="Pfam" id="PF00067">
    <property type="entry name" value="p450"/>
    <property type="match status" value="1"/>
</dbReference>
<dbReference type="GO" id="GO:0016705">
    <property type="term" value="F:oxidoreductase activity, acting on paired donors, with incorporation or reduction of molecular oxygen"/>
    <property type="evidence" value="ECO:0007669"/>
    <property type="project" value="InterPro"/>
</dbReference>
<keyword evidence="2" id="KW-0408">Iron</keyword>
<reference evidence="4" key="1">
    <citation type="submission" date="2022-12" db="EMBL/GenBank/DDBJ databases">
        <authorList>
            <person name="Alioto T."/>
            <person name="Alioto T."/>
            <person name="Gomez Garrido J."/>
        </authorList>
    </citation>
    <scope>NUCLEOTIDE SEQUENCE</scope>
</reference>
<keyword evidence="3" id="KW-1133">Transmembrane helix</keyword>
<evidence type="ECO:0000256" key="3">
    <source>
        <dbReference type="SAM" id="Phobius"/>
    </source>
</evidence>
<proteinExistence type="inferred from homology"/>
<dbReference type="GO" id="GO:0020037">
    <property type="term" value="F:heme binding"/>
    <property type="evidence" value="ECO:0007669"/>
    <property type="project" value="InterPro"/>
</dbReference>
<dbReference type="PANTHER" id="PTHR24299:SF21">
    <property type="entry name" value="OS09G0441600 PROTEIN"/>
    <property type="match status" value="1"/>
</dbReference>